<dbReference type="PANTHER" id="PTHR28618">
    <property type="entry name" value="CENTROSOMAL PROTEIN POC5"/>
    <property type="match status" value="1"/>
</dbReference>
<comment type="similarity">
    <text evidence="2">Belongs to the POC5 family.</text>
</comment>
<evidence type="ECO:0000256" key="4">
    <source>
        <dbReference type="ARBA" id="ARBA00022490"/>
    </source>
</evidence>
<evidence type="ECO:0000313" key="13">
    <source>
        <dbReference type="Proteomes" id="UP000031737"/>
    </source>
</evidence>
<dbReference type="Proteomes" id="UP000031737">
    <property type="component" value="Unassembled WGS sequence"/>
</dbReference>
<accession>A0A061J2H5</accession>
<dbReference type="VEuPathDB" id="TriTrypDB:TRSC58_03218"/>
<feature type="compositionally biased region" description="Basic and acidic residues" evidence="11">
    <location>
        <begin position="380"/>
        <end position="389"/>
    </location>
</feature>
<evidence type="ECO:0000256" key="1">
    <source>
        <dbReference type="ARBA" id="ARBA00004114"/>
    </source>
</evidence>
<comment type="subcellular location">
    <subcellularLocation>
        <location evidence="1">Cytoplasm</location>
        <location evidence="1">Cytoskeleton</location>
        <location evidence="1">Microtubule organizing center</location>
        <location evidence="1">Centrosome</location>
        <location evidence="1">Centriole</location>
    </subcellularLocation>
</comment>
<protein>
    <recommendedName>
        <fullName evidence="3">Centrosomal protein POC5</fullName>
    </recommendedName>
    <alternativeName>
        <fullName evidence="9">Protein of centriole 5</fullName>
    </alternativeName>
</protein>
<evidence type="ECO:0000256" key="3">
    <source>
        <dbReference type="ARBA" id="ARBA00014910"/>
    </source>
</evidence>
<evidence type="ECO:0000256" key="10">
    <source>
        <dbReference type="ARBA" id="ARBA00049959"/>
    </source>
</evidence>
<evidence type="ECO:0000256" key="2">
    <source>
        <dbReference type="ARBA" id="ARBA00010411"/>
    </source>
</evidence>
<evidence type="ECO:0000256" key="7">
    <source>
        <dbReference type="ARBA" id="ARBA00023212"/>
    </source>
</evidence>
<evidence type="ECO:0000256" key="8">
    <source>
        <dbReference type="ARBA" id="ARBA00023306"/>
    </source>
</evidence>
<keyword evidence="6" id="KW-0175">Coiled coil</keyword>
<keyword evidence="8" id="KW-0131">Cell cycle</keyword>
<dbReference type="InterPro" id="IPR033351">
    <property type="entry name" value="POC5"/>
</dbReference>
<organism evidence="12 13">
    <name type="scientific">Trypanosoma rangeli SC58</name>
    <dbReference type="NCBI Taxonomy" id="429131"/>
    <lineage>
        <taxon>Eukaryota</taxon>
        <taxon>Discoba</taxon>
        <taxon>Euglenozoa</taxon>
        <taxon>Kinetoplastea</taxon>
        <taxon>Metakinetoplastina</taxon>
        <taxon>Trypanosomatida</taxon>
        <taxon>Trypanosomatidae</taxon>
        <taxon>Trypanosoma</taxon>
        <taxon>Herpetosoma</taxon>
    </lineage>
</organism>
<dbReference type="AlphaFoldDB" id="A0A061J2H5"/>
<dbReference type="PANTHER" id="PTHR28618:SF1">
    <property type="entry name" value="CENTROSOMAL PROTEIN POC5"/>
    <property type="match status" value="1"/>
</dbReference>
<keyword evidence="7" id="KW-0206">Cytoskeleton</keyword>
<dbReference type="OrthoDB" id="10064898at2759"/>
<evidence type="ECO:0000256" key="6">
    <source>
        <dbReference type="ARBA" id="ARBA00023054"/>
    </source>
</evidence>
<gene>
    <name evidence="12" type="ORF">TRSC58_03218</name>
</gene>
<name>A0A061J2H5_TRYRA</name>
<evidence type="ECO:0000256" key="9">
    <source>
        <dbReference type="ARBA" id="ARBA00031694"/>
    </source>
</evidence>
<comment type="caution">
    <text evidence="12">The sequence shown here is derived from an EMBL/GenBank/DDBJ whole genome shotgun (WGS) entry which is preliminary data.</text>
</comment>
<evidence type="ECO:0000256" key="5">
    <source>
        <dbReference type="ARBA" id="ARBA00022737"/>
    </source>
</evidence>
<dbReference type="EMBL" id="AUPL01003218">
    <property type="protein sequence ID" value="ESL09069.1"/>
    <property type="molecule type" value="Genomic_DNA"/>
</dbReference>
<reference evidence="12 13" key="1">
    <citation type="submission" date="2013-07" db="EMBL/GenBank/DDBJ databases">
        <authorList>
            <person name="Stoco P.H."/>
            <person name="Wagner G."/>
            <person name="Gerber A."/>
            <person name="Zaha A."/>
            <person name="Thompson C."/>
            <person name="Bartholomeu D.C."/>
            <person name="Luckemeyer D.D."/>
            <person name="Bahia D."/>
            <person name="Loreto E."/>
            <person name="Prestes E.B."/>
            <person name="Lima F.M."/>
            <person name="Rodrigues-Luiz G."/>
            <person name="Vallejo G.A."/>
            <person name="Filho J.F."/>
            <person name="Monteiro K.M."/>
            <person name="Tyler K.M."/>
            <person name="de Almeida L.G."/>
            <person name="Ortiz M.F."/>
            <person name="Siervo M.A."/>
            <person name="de Moraes M.H."/>
            <person name="Cunha O.L."/>
            <person name="Mendonca-Neto R."/>
            <person name="Silva R."/>
            <person name="Teixeira S.M."/>
            <person name="Murta S.M."/>
            <person name="Sincero T.C."/>
            <person name="Mendes T.A."/>
            <person name="Urmenyi T.P."/>
            <person name="Silva V.G."/>
            <person name="da Rocha W.D."/>
            <person name="Andersson B."/>
            <person name="Romanha A.J."/>
            <person name="Steindel M."/>
            <person name="de Vasconcelos A.T."/>
            <person name="Grisard E.C."/>
        </authorList>
    </citation>
    <scope>NUCLEOTIDE SEQUENCE [LARGE SCALE GENOMIC DNA]</scope>
    <source>
        <strain evidence="12 13">SC58</strain>
    </source>
</reference>
<proteinExistence type="inferred from homology"/>
<keyword evidence="5" id="KW-0677">Repeat</keyword>
<comment type="function">
    <text evidence="10">Essential for the assembly of the distal half of centrioles, required for centriole elongation. Acts as a negative regulator of centriole elongation.</text>
</comment>
<dbReference type="GO" id="GO:0005814">
    <property type="term" value="C:centriole"/>
    <property type="evidence" value="ECO:0007669"/>
    <property type="project" value="UniProtKB-SubCell"/>
</dbReference>
<evidence type="ECO:0000256" key="11">
    <source>
        <dbReference type="SAM" id="MobiDB-lite"/>
    </source>
</evidence>
<feature type="region of interest" description="Disordered" evidence="11">
    <location>
        <begin position="362"/>
        <end position="389"/>
    </location>
</feature>
<keyword evidence="4" id="KW-0963">Cytoplasm</keyword>
<keyword evidence="13" id="KW-1185">Reference proteome</keyword>
<sequence>MMEGVTEAGGGGGGVALRDFLQQVGNGIDTHTTRLREDILLLLLPYLKEHLLVMKESLRAEAEHREQALHEKKREIEASLGAAEASARQQQTLARGLVRLLGEAHRRLWWQRRFHGWQGWVAKRRKLRQLGRIMTHTANMTQTRYFYTQWRLFAVTRRECKFALAEESRWKCREAELLAEVETLKGIVEEERRRSDGLEEKMKTAFVRGVCALNREAVQVLRGAQAATAEEEEQLQQGALEVGGAPPARLYDARTARLLPSRASHTPSTTTRHEILPTRRATTATTAPATTATATVAAVVPGGGQEGYPCPCHGVPQQETSQAALPGPPCHICYAPDACPYNVRPSPHQPFVVSVDPAAVRSYGDTSVSQRPPHMTRRSGRTERPRASR</sequence>
<evidence type="ECO:0000313" key="12">
    <source>
        <dbReference type="EMBL" id="ESL09069.1"/>
    </source>
</evidence>